<dbReference type="EMBL" id="WNKQ01000016">
    <property type="protein sequence ID" value="KAF5846360.1"/>
    <property type="molecule type" value="Genomic_DNA"/>
</dbReference>
<organism evidence="1 2">
    <name type="scientific">Cochliobolus sativus</name>
    <name type="common">Common root rot and spot blotch fungus</name>
    <name type="synonym">Bipolaris sorokiniana</name>
    <dbReference type="NCBI Taxonomy" id="45130"/>
    <lineage>
        <taxon>Eukaryota</taxon>
        <taxon>Fungi</taxon>
        <taxon>Dikarya</taxon>
        <taxon>Ascomycota</taxon>
        <taxon>Pezizomycotina</taxon>
        <taxon>Dothideomycetes</taxon>
        <taxon>Pleosporomycetidae</taxon>
        <taxon>Pleosporales</taxon>
        <taxon>Pleosporineae</taxon>
        <taxon>Pleosporaceae</taxon>
        <taxon>Bipolaris</taxon>
    </lineage>
</organism>
<gene>
    <name evidence="1" type="ORF">GGP41_003707</name>
</gene>
<sequence length="167" mass="18414">MEMGCTEGMRLMQSTVPFSARWFFRSNASAIHSENSVIDDLYVAADAEWGNGACIESFNRRYLAVFSLGPARLGLLALSPKPRRLRSSAYDMYASAQGKNADGALPHTCKYILTSLCVHMSRVHMLDGQGLEDPSLSLTVLVSGSPDTNKHLRDAFLRRKSRLLSEG</sequence>
<accession>A0A8H6DU09</accession>
<dbReference type="AlphaFoldDB" id="A0A8H6DU09"/>
<protein>
    <submittedName>
        <fullName evidence="1">Uncharacterized protein</fullName>
    </submittedName>
</protein>
<proteinExistence type="predicted"/>
<comment type="caution">
    <text evidence="1">The sequence shown here is derived from an EMBL/GenBank/DDBJ whole genome shotgun (WGS) entry which is preliminary data.</text>
</comment>
<evidence type="ECO:0000313" key="1">
    <source>
        <dbReference type="EMBL" id="KAF5846360.1"/>
    </source>
</evidence>
<dbReference type="Proteomes" id="UP000624244">
    <property type="component" value="Unassembled WGS sequence"/>
</dbReference>
<name>A0A8H6DU09_COCSA</name>
<evidence type="ECO:0000313" key="2">
    <source>
        <dbReference type="Proteomes" id="UP000624244"/>
    </source>
</evidence>
<reference evidence="1" key="1">
    <citation type="submission" date="2019-11" db="EMBL/GenBank/DDBJ databases">
        <title>Bipolaris sorokiniana Genome sequencing.</title>
        <authorList>
            <person name="Wang H."/>
        </authorList>
    </citation>
    <scope>NUCLEOTIDE SEQUENCE</scope>
</reference>